<dbReference type="EMBL" id="FOAW01000003">
    <property type="protein sequence ID" value="SEK78287.1"/>
    <property type="molecule type" value="Genomic_DNA"/>
</dbReference>
<gene>
    <name evidence="2" type="ORF">SAMN05444583_103304</name>
</gene>
<proteinExistence type="predicted"/>
<protein>
    <submittedName>
        <fullName evidence="2">Uncharacterized conserved protein YloU, alkaline shock protein (Asp23) family</fullName>
    </submittedName>
</protein>
<accession>A0A1H7JWY9</accession>
<organism evidence="2 3">
    <name type="scientific">Rhodococcus maanshanensis</name>
    <dbReference type="NCBI Taxonomy" id="183556"/>
    <lineage>
        <taxon>Bacteria</taxon>
        <taxon>Bacillati</taxon>
        <taxon>Actinomycetota</taxon>
        <taxon>Actinomycetes</taxon>
        <taxon>Mycobacteriales</taxon>
        <taxon>Nocardiaceae</taxon>
        <taxon>Rhodococcus</taxon>
    </lineage>
</organism>
<feature type="compositionally biased region" description="Polar residues" evidence="1">
    <location>
        <begin position="1"/>
        <end position="12"/>
    </location>
</feature>
<sequence length="114" mass="11982">MTQERSPRSSPAAQERSPRSSPDEPAELIADAVLAVPGVAGLHGGMFGEVATYLPGKRVLGIALGEDSCAVHISVRYPAHVVETAERVRAALAPMLDVPVDVTVEDVLTERTAP</sequence>
<evidence type="ECO:0000313" key="3">
    <source>
        <dbReference type="Proteomes" id="UP000198677"/>
    </source>
</evidence>
<name>A0A1H7JWY9_9NOCA</name>
<dbReference type="AlphaFoldDB" id="A0A1H7JWY9"/>
<feature type="region of interest" description="Disordered" evidence="1">
    <location>
        <begin position="1"/>
        <end position="24"/>
    </location>
</feature>
<dbReference type="Proteomes" id="UP000198677">
    <property type="component" value="Unassembled WGS sequence"/>
</dbReference>
<evidence type="ECO:0000313" key="2">
    <source>
        <dbReference type="EMBL" id="SEK78287.1"/>
    </source>
</evidence>
<reference evidence="3" key="1">
    <citation type="submission" date="2016-10" db="EMBL/GenBank/DDBJ databases">
        <authorList>
            <person name="Varghese N."/>
            <person name="Submissions S."/>
        </authorList>
    </citation>
    <scope>NUCLEOTIDE SEQUENCE [LARGE SCALE GENOMIC DNA]</scope>
    <source>
        <strain evidence="3">DSM 44675</strain>
    </source>
</reference>
<evidence type="ECO:0000256" key="1">
    <source>
        <dbReference type="SAM" id="MobiDB-lite"/>
    </source>
</evidence>
<keyword evidence="3" id="KW-1185">Reference proteome</keyword>